<comment type="caution">
    <text evidence="1">The sequence shown here is derived from an EMBL/GenBank/DDBJ whole genome shotgun (WGS) entry which is preliminary data.</text>
</comment>
<evidence type="ECO:0000313" key="2">
    <source>
        <dbReference type="Proteomes" id="UP000646053"/>
    </source>
</evidence>
<dbReference type="Proteomes" id="UP000646053">
    <property type="component" value="Unassembled WGS sequence"/>
</dbReference>
<dbReference type="RefSeq" id="WP_162423851.1">
    <property type="nucleotide sequence ID" value="NZ_WVIE01000015.1"/>
</dbReference>
<gene>
    <name evidence="1" type="ORF">GS601_13640</name>
</gene>
<protein>
    <submittedName>
        <fullName evidence="1">Uncharacterized protein</fullName>
    </submittedName>
</protein>
<accession>A0A8J7Z1F6</accession>
<sequence>MIWNSELWKTGEQGASWERTGIARLNRSCSTDWYKSEYFGDRDKAG</sequence>
<proteinExistence type="predicted"/>
<dbReference type="EMBL" id="WVIE01000015">
    <property type="protein sequence ID" value="NDJ18322.1"/>
    <property type="molecule type" value="Genomic_DNA"/>
</dbReference>
<organism evidence="1 2">
    <name type="scientific">Myxacorys almedinensis A</name>
    <dbReference type="NCBI Taxonomy" id="2690445"/>
    <lineage>
        <taxon>Bacteria</taxon>
        <taxon>Bacillati</taxon>
        <taxon>Cyanobacteriota</taxon>
        <taxon>Cyanophyceae</taxon>
        <taxon>Leptolyngbyales</taxon>
        <taxon>Leptolyngbyaceae</taxon>
        <taxon>Myxacorys</taxon>
        <taxon>Myxacorys almedinensis</taxon>
    </lineage>
</organism>
<name>A0A8J7Z1F6_9CYAN</name>
<keyword evidence="2" id="KW-1185">Reference proteome</keyword>
<evidence type="ECO:0000313" key="1">
    <source>
        <dbReference type="EMBL" id="NDJ18322.1"/>
    </source>
</evidence>
<dbReference type="AlphaFoldDB" id="A0A8J7Z1F6"/>
<reference evidence="1" key="1">
    <citation type="submission" date="2019-12" db="EMBL/GenBank/DDBJ databases">
        <title>High-Quality draft genome sequences of three cyanobacteria isolated from the limestone walls of the Old Cathedral of Coimbra.</title>
        <authorList>
            <person name="Tiago I."/>
            <person name="Soares F."/>
            <person name="Portugal A."/>
        </authorList>
    </citation>
    <scope>NUCLEOTIDE SEQUENCE</scope>
    <source>
        <strain evidence="1">A</strain>
    </source>
</reference>